<evidence type="ECO:0000256" key="1">
    <source>
        <dbReference type="ARBA" id="ARBA00022670"/>
    </source>
</evidence>
<name>A0ABS6F585_9FIRM</name>
<evidence type="ECO:0000313" key="7">
    <source>
        <dbReference type="Proteomes" id="UP000787672"/>
    </source>
</evidence>
<comment type="caution">
    <text evidence="6">The sequence shown here is derived from an EMBL/GenBank/DDBJ whole genome shotgun (WGS) entry which is preliminary data.</text>
</comment>
<dbReference type="Proteomes" id="UP000787672">
    <property type="component" value="Unassembled WGS sequence"/>
</dbReference>
<keyword evidence="1" id="KW-0645">Protease</keyword>
<keyword evidence="4" id="KW-0812">Transmembrane</keyword>
<evidence type="ECO:0000256" key="2">
    <source>
        <dbReference type="ARBA" id="ARBA00022801"/>
    </source>
</evidence>
<protein>
    <submittedName>
        <fullName evidence="6">C40 family peptidase</fullName>
    </submittedName>
</protein>
<dbReference type="Pfam" id="PF00877">
    <property type="entry name" value="NLPC_P60"/>
    <property type="match status" value="1"/>
</dbReference>
<dbReference type="PROSITE" id="PS51935">
    <property type="entry name" value="NLPC_P60"/>
    <property type="match status" value="1"/>
</dbReference>
<feature type="domain" description="NlpC/P60" evidence="5">
    <location>
        <begin position="244"/>
        <end position="402"/>
    </location>
</feature>
<organism evidence="6 7">
    <name type="scientific">Dysosmobacter acutus</name>
    <dbReference type="NCBI Taxonomy" id="2841504"/>
    <lineage>
        <taxon>Bacteria</taxon>
        <taxon>Bacillati</taxon>
        <taxon>Bacillota</taxon>
        <taxon>Clostridia</taxon>
        <taxon>Eubacteriales</taxon>
        <taxon>Oscillospiraceae</taxon>
        <taxon>Dysosmobacter</taxon>
    </lineage>
</organism>
<evidence type="ECO:0000313" key="6">
    <source>
        <dbReference type="EMBL" id="MBU5625454.1"/>
    </source>
</evidence>
<keyword evidence="2" id="KW-0378">Hydrolase</keyword>
<keyword evidence="4" id="KW-1133">Transmembrane helix</keyword>
<evidence type="ECO:0000256" key="3">
    <source>
        <dbReference type="ARBA" id="ARBA00022807"/>
    </source>
</evidence>
<evidence type="ECO:0000259" key="5">
    <source>
        <dbReference type="PROSITE" id="PS51935"/>
    </source>
</evidence>
<reference evidence="6 7" key="1">
    <citation type="submission" date="2021-06" db="EMBL/GenBank/DDBJ databases">
        <authorList>
            <person name="Sun Q."/>
            <person name="Li D."/>
        </authorList>
    </citation>
    <scope>NUCLEOTIDE SEQUENCE [LARGE SCALE GENOMIC DNA]</scope>
    <source>
        <strain evidence="6 7">MSJ-2</strain>
    </source>
</reference>
<keyword evidence="7" id="KW-1185">Reference proteome</keyword>
<keyword evidence="4" id="KW-0472">Membrane</keyword>
<feature type="transmembrane region" description="Helical" evidence="4">
    <location>
        <begin position="46"/>
        <end position="69"/>
    </location>
</feature>
<accession>A0ABS6F585</accession>
<sequence length="402" mass="42912">MLQDSAKNGGNAAKKLGGTAVQAIKAVGRGVASAVSSLLTAGGGTVVLVLLLTVILVAAIVASPFGILFSNESREAGVVPISAAVAQVNYEFNERLETLQTADDYDSISVTGQPADWVEVLAVFAVKVAGADVDAADVATMDADRIDRLKAVFWDMTTIAHHIEVIYHPGSGDDDGWTERNLYITITAKTAEEMKTVYHFNRNQIAALDELLEQRDLLRELIEDVYSVSGDTAALIRNLPEDLSPEREAVVRTACSLVGKVNYFWGGKSLIIGWDARWGELRQVTAAGSSTTGTYRPYGTDCSGFVDWVFYNATGGGYIIGHGGGATMQHSYCTDISWADAQPGDLVFYPDNSHVGIVGGRDANGELLIIHCASGYNNVVVTGLEGFTSIGRPQYYAEAGRS</sequence>
<evidence type="ECO:0000256" key="4">
    <source>
        <dbReference type="SAM" id="Phobius"/>
    </source>
</evidence>
<keyword evidence="3" id="KW-0788">Thiol protease</keyword>
<dbReference type="EMBL" id="JAHLQN010000001">
    <property type="protein sequence ID" value="MBU5625454.1"/>
    <property type="molecule type" value="Genomic_DNA"/>
</dbReference>
<proteinExistence type="predicted"/>
<gene>
    <name evidence="6" type="ORF">KQI82_00710</name>
</gene>
<dbReference type="InterPro" id="IPR000064">
    <property type="entry name" value="NLP_P60_dom"/>
</dbReference>